<organism evidence="11 12">
    <name type="scientific">Pannonibacter phragmitetus</name>
    <dbReference type="NCBI Taxonomy" id="121719"/>
    <lineage>
        <taxon>Bacteria</taxon>
        <taxon>Pseudomonadati</taxon>
        <taxon>Pseudomonadota</taxon>
        <taxon>Alphaproteobacteria</taxon>
        <taxon>Hyphomicrobiales</taxon>
        <taxon>Stappiaceae</taxon>
        <taxon>Pannonibacter</taxon>
    </lineage>
</organism>
<keyword evidence="3" id="KW-1003">Cell membrane</keyword>
<evidence type="ECO:0000256" key="5">
    <source>
        <dbReference type="ARBA" id="ARBA00022692"/>
    </source>
</evidence>
<feature type="transmembrane region" description="Helical" evidence="9">
    <location>
        <begin position="64"/>
        <end position="82"/>
    </location>
</feature>
<evidence type="ECO:0000256" key="6">
    <source>
        <dbReference type="ARBA" id="ARBA00022989"/>
    </source>
</evidence>
<dbReference type="RefSeq" id="WP_019964289.1">
    <property type="nucleotide sequence ID" value="NZ_UGSK01000001.1"/>
</dbReference>
<feature type="transmembrane region" description="Helical" evidence="9">
    <location>
        <begin position="103"/>
        <end position="126"/>
    </location>
</feature>
<protein>
    <recommendedName>
        <fullName evidence="9">TRAP transporter small permease protein</fullName>
    </recommendedName>
</protein>
<dbReference type="GO" id="GO:0015740">
    <property type="term" value="P:C4-dicarboxylate transport"/>
    <property type="evidence" value="ECO:0007669"/>
    <property type="project" value="TreeGrafter"/>
</dbReference>
<keyword evidence="6 9" id="KW-1133">Transmembrane helix</keyword>
<reference evidence="11 12" key="1">
    <citation type="submission" date="2018-06" db="EMBL/GenBank/DDBJ databases">
        <authorList>
            <consortium name="Pathogen Informatics"/>
            <person name="Doyle S."/>
        </authorList>
    </citation>
    <scope>NUCLEOTIDE SEQUENCE [LARGE SCALE GENOMIC DNA]</scope>
    <source>
        <strain evidence="11 12">NCTC13350</strain>
    </source>
</reference>
<comment type="subcellular location">
    <subcellularLocation>
        <location evidence="1 9">Cell inner membrane</location>
        <topology evidence="1 9">Multi-pass membrane protein</topology>
    </subcellularLocation>
</comment>
<keyword evidence="4 9" id="KW-0997">Cell inner membrane</keyword>
<dbReference type="PANTHER" id="PTHR35011">
    <property type="entry name" value="2,3-DIKETO-L-GULONATE TRAP TRANSPORTER SMALL PERMEASE PROTEIN YIAM"/>
    <property type="match status" value="1"/>
</dbReference>
<dbReference type="GO" id="GO:0022857">
    <property type="term" value="F:transmembrane transporter activity"/>
    <property type="evidence" value="ECO:0007669"/>
    <property type="project" value="UniProtKB-UniRule"/>
</dbReference>
<feature type="transmembrane region" description="Helical" evidence="9">
    <location>
        <begin position="146"/>
        <end position="171"/>
    </location>
</feature>
<dbReference type="GO" id="GO:0005886">
    <property type="term" value="C:plasma membrane"/>
    <property type="evidence" value="ECO:0007669"/>
    <property type="project" value="UniProtKB-SubCell"/>
</dbReference>
<evidence type="ECO:0000313" key="11">
    <source>
        <dbReference type="EMBL" id="SUB03128.1"/>
    </source>
</evidence>
<evidence type="ECO:0000256" key="3">
    <source>
        <dbReference type="ARBA" id="ARBA00022475"/>
    </source>
</evidence>
<feature type="transmembrane region" description="Helical" evidence="9">
    <location>
        <begin position="21"/>
        <end position="52"/>
    </location>
</feature>
<sequence>MKGPAEREGGAIASSSPADRFAAAIAGAGGLVSSVLILVVLVITAAGVWMRYVIGQPIAGIEEATGFFVVAIVMFGAAEASRRGDHIRIDMILDKAPPRLRRWLDVWAELSVLVFSAALLVTAWHTVSFSRRFGAYSPGYLELPMWIPQSAMIAGGVLISLVCLARLFILLRGGRT</sequence>
<dbReference type="EMBL" id="UGSK01000001">
    <property type="protein sequence ID" value="SUB03128.1"/>
    <property type="molecule type" value="Genomic_DNA"/>
</dbReference>
<keyword evidence="7 9" id="KW-0472">Membrane</keyword>
<evidence type="ECO:0000259" key="10">
    <source>
        <dbReference type="Pfam" id="PF04290"/>
    </source>
</evidence>
<evidence type="ECO:0000256" key="2">
    <source>
        <dbReference type="ARBA" id="ARBA00022448"/>
    </source>
</evidence>
<dbReference type="InterPro" id="IPR055348">
    <property type="entry name" value="DctQ"/>
</dbReference>
<evidence type="ECO:0000313" key="12">
    <source>
        <dbReference type="Proteomes" id="UP000255000"/>
    </source>
</evidence>
<keyword evidence="5 9" id="KW-0812">Transmembrane</keyword>
<dbReference type="Pfam" id="PF04290">
    <property type="entry name" value="DctQ"/>
    <property type="match status" value="1"/>
</dbReference>
<evidence type="ECO:0000256" key="9">
    <source>
        <dbReference type="RuleBase" id="RU369079"/>
    </source>
</evidence>
<dbReference type="PANTHER" id="PTHR35011:SF2">
    <property type="entry name" value="2,3-DIKETO-L-GULONATE TRAP TRANSPORTER SMALL PERMEASE PROTEIN YIAM"/>
    <property type="match status" value="1"/>
</dbReference>
<comment type="function">
    <text evidence="9">Part of the tripartite ATP-independent periplasmic (TRAP) transport system.</text>
</comment>
<dbReference type="OrthoDB" id="4250245at2"/>
<keyword evidence="2 9" id="KW-0813">Transport</keyword>
<dbReference type="AlphaFoldDB" id="A0A379A1A2"/>
<comment type="subunit">
    <text evidence="9">The complex comprises the extracytoplasmic solute receptor protein and the two transmembrane proteins.</text>
</comment>
<proteinExistence type="inferred from homology"/>
<dbReference type="Proteomes" id="UP000255000">
    <property type="component" value="Unassembled WGS sequence"/>
</dbReference>
<dbReference type="InterPro" id="IPR007387">
    <property type="entry name" value="TRAP_DctQ"/>
</dbReference>
<evidence type="ECO:0000256" key="1">
    <source>
        <dbReference type="ARBA" id="ARBA00004429"/>
    </source>
</evidence>
<evidence type="ECO:0000256" key="4">
    <source>
        <dbReference type="ARBA" id="ARBA00022519"/>
    </source>
</evidence>
<gene>
    <name evidence="11" type="ORF">NCTC13350_04112</name>
</gene>
<accession>A0A379A1A2</accession>
<comment type="similarity">
    <text evidence="8 9">Belongs to the TRAP transporter small permease family.</text>
</comment>
<feature type="domain" description="Tripartite ATP-independent periplasmic transporters DctQ component" evidence="10">
    <location>
        <begin position="41"/>
        <end position="172"/>
    </location>
</feature>
<name>A0A379A1A2_9HYPH</name>
<evidence type="ECO:0000256" key="8">
    <source>
        <dbReference type="ARBA" id="ARBA00038436"/>
    </source>
</evidence>
<evidence type="ECO:0000256" key="7">
    <source>
        <dbReference type="ARBA" id="ARBA00023136"/>
    </source>
</evidence>